<dbReference type="InterPro" id="IPR029510">
    <property type="entry name" value="Ald_DH_CS_GLU"/>
</dbReference>
<name>A0ABW1LJ72_9ACTN</name>
<dbReference type="Pfam" id="PF00171">
    <property type="entry name" value="Aldedh"/>
    <property type="match status" value="1"/>
</dbReference>
<dbReference type="EC" id="1.2.1.3" evidence="3"/>
<comment type="similarity">
    <text evidence="1 6">Belongs to the aldehyde dehydrogenase family.</text>
</comment>
<feature type="active site" evidence="5">
    <location>
        <position position="227"/>
    </location>
</feature>
<reference evidence="9" key="1">
    <citation type="journal article" date="2019" name="Int. J. Syst. Evol. Microbiol.">
        <title>The Global Catalogue of Microorganisms (GCM) 10K type strain sequencing project: providing services to taxonomists for standard genome sequencing and annotation.</title>
        <authorList>
            <consortium name="The Broad Institute Genomics Platform"/>
            <consortium name="The Broad Institute Genome Sequencing Center for Infectious Disease"/>
            <person name="Wu L."/>
            <person name="Ma J."/>
        </authorList>
    </citation>
    <scope>NUCLEOTIDE SEQUENCE [LARGE SCALE GENOMIC DNA]</scope>
    <source>
        <strain evidence="9">CCUG 54522</strain>
    </source>
</reference>
<feature type="domain" description="Aldehyde dehydrogenase" evidence="7">
    <location>
        <begin position="2"/>
        <end position="455"/>
    </location>
</feature>
<dbReference type="RefSeq" id="WP_379153050.1">
    <property type="nucleotide sequence ID" value="NZ_JBHSRJ010000004.1"/>
</dbReference>
<dbReference type="InterPro" id="IPR016161">
    <property type="entry name" value="Ald_DH/histidinol_DH"/>
</dbReference>
<proteinExistence type="inferred from homology"/>
<dbReference type="InterPro" id="IPR016162">
    <property type="entry name" value="Ald_DH_N"/>
</dbReference>
<dbReference type="InterPro" id="IPR016160">
    <property type="entry name" value="Ald_DH_CS_CYS"/>
</dbReference>
<dbReference type="InterPro" id="IPR016163">
    <property type="entry name" value="Ald_DH_C"/>
</dbReference>
<dbReference type="PANTHER" id="PTHR42804:SF1">
    <property type="entry name" value="ALDEHYDE DEHYDROGENASE-RELATED"/>
    <property type="match status" value="1"/>
</dbReference>
<keyword evidence="9" id="KW-1185">Reference proteome</keyword>
<dbReference type="Proteomes" id="UP001596135">
    <property type="component" value="Unassembled WGS sequence"/>
</dbReference>
<evidence type="ECO:0000259" key="7">
    <source>
        <dbReference type="Pfam" id="PF00171"/>
    </source>
</evidence>
<dbReference type="PANTHER" id="PTHR42804">
    <property type="entry name" value="ALDEHYDE DEHYDROGENASE"/>
    <property type="match status" value="1"/>
</dbReference>
<dbReference type="Gene3D" id="3.40.309.10">
    <property type="entry name" value="Aldehyde Dehydrogenase, Chain A, domain 2"/>
    <property type="match status" value="1"/>
</dbReference>
<evidence type="ECO:0000313" key="8">
    <source>
        <dbReference type="EMBL" id="MFC6043192.1"/>
    </source>
</evidence>
<dbReference type="PROSITE" id="PS00687">
    <property type="entry name" value="ALDEHYDE_DEHYDR_GLU"/>
    <property type="match status" value="1"/>
</dbReference>
<gene>
    <name evidence="8" type="ORF">ACFPYL_08905</name>
</gene>
<comment type="caution">
    <text evidence="8">The sequence shown here is derived from an EMBL/GenBank/DDBJ whole genome shotgun (WGS) entry which is preliminary data.</text>
</comment>
<evidence type="ECO:0000256" key="3">
    <source>
        <dbReference type="ARBA" id="ARBA00024226"/>
    </source>
</evidence>
<evidence type="ECO:0000256" key="4">
    <source>
        <dbReference type="ARBA" id="ARBA00049194"/>
    </source>
</evidence>
<accession>A0ABW1LJ72</accession>
<evidence type="ECO:0000256" key="6">
    <source>
        <dbReference type="RuleBase" id="RU003345"/>
    </source>
</evidence>
<comment type="catalytic activity">
    <reaction evidence="4">
        <text>an aldehyde + NAD(+) + H2O = a carboxylate + NADH + 2 H(+)</text>
        <dbReference type="Rhea" id="RHEA:16185"/>
        <dbReference type="ChEBI" id="CHEBI:15377"/>
        <dbReference type="ChEBI" id="CHEBI:15378"/>
        <dbReference type="ChEBI" id="CHEBI:17478"/>
        <dbReference type="ChEBI" id="CHEBI:29067"/>
        <dbReference type="ChEBI" id="CHEBI:57540"/>
        <dbReference type="ChEBI" id="CHEBI:57945"/>
        <dbReference type="EC" id="1.2.1.3"/>
    </reaction>
</comment>
<keyword evidence="2 6" id="KW-0560">Oxidoreductase</keyword>
<evidence type="ECO:0000256" key="5">
    <source>
        <dbReference type="PROSITE-ProRule" id="PRU10007"/>
    </source>
</evidence>
<evidence type="ECO:0000313" key="9">
    <source>
        <dbReference type="Proteomes" id="UP001596135"/>
    </source>
</evidence>
<dbReference type="InterPro" id="IPR015590">
    <property type="entry name" value="Aldehyde_DH_dom"/>
</dbReference>
<dbReference type="SUPFAM" id="SSF53720">
    <property type="entry name" value="ALDH-like"/>
    <property type="match status" value="1"/>
</dbReference>
<evidence type="ECO:0000256" key="1">
    <source>
        <dbReference type="ARBA" id="ARBA00009986"/>
    </source>
</evidence>
<evidence type="ECO:0000256" key="2">
    <source>
        <dbReference type="ARBA" id="ARBA00023002"/>
    </source>
</evidence>
<dbReference type="Gene3D" id="3.40.605.10">
    <property type="entry name" value="Aldehyde Dehydrogenase, Chain A, domain 1"/>
    <property type="match status" value="1"/>
</dbReference>
<sequence>MIERENPARTDELVGTVDVTDPAGVDAAVGGARSAQRAWAATDLGERCAAVRAGADRIAAELDDLAVLMARETGKVLPDCRGELGFAVTVLRWSADRAEELLVDEVVDDEAGRLLVRRRPYGVVAAVTPWNAPVILAVLKLGPALVSGNAVVVKPSPLAPFAISRVVELLGVGLPDGVVQTVHGDAETATALVGHPGVDRVAFTGGERAGRAIAALAGQALTPTLMELGGNDAALLLDDADLDPEAMDRLVMATFATSGQVCMAVKRLLVPRRRHDEVVDAYRAAAERVLRLGDPLHAGATVGPVVTSASAARVRGMVEAAVNRGAEAFVLGSMDPDTDPSRGYYLRPTLVLGATDADALVNEEQFGPAVPLLAYDSLDEGVARANAGELGLAASVWSADEEHAFAVAARLDAGFTFVNTHNRTGMALRAPFGGVKRSGWGREYGDEGVLEHTQPCVVHAPGAFRAGGAGLGASAYPG</sequence>
<dbReference type="EMBL" id="JBHSRJ010000004">
    <property type="protein sequence ID" value="MFC6043192.1"/>
    <property type="molecule type" value="Genomic_DNA"/>
</dbReference>
<organism evidence="8 9">
    <name type="scientific">Nocardioides hankookensis</name>
    <dbReference type="NCBI Taxonomy" id="443157"/>
    <lineage>
        <taxon>Bacteria</taxon>
        <taxon>Bacillati</taxon>
        <taxon>Actinomycetota</taxon>
        <taxon>Actinomycetes</taxon>
        <taxon>Propionibacteriales</taxon>
        <taxon>Nocardioidaceae</taxon>
        <taxon>Nocardioides</taxon>
    </lineage>
</organism>
<protein>
    <recommendedName>
        <fullName evidence="3">aldehyde dehydrogenase (NAD(+))</fullName>
        <ecNumber evidence="3">1.2.1.3</ecNumber>
    </recommendedName>
</protein>
<dbReference type="PROSITE" id="PS00070">
    <property type="entry name" value="ALDEHYDE_DEHYDR_CYS"/>
    <property type="match status" value="1"/>
</dbReference>